<dbReference type="EMBL" id="BLAL01000058">
    <property type="protein sequence ID" value="GES81958.1"/>
    <property type="molecule type" value="Genomic_DNA"/>
</dbReference>
<sequence length="174" mass="19779">MNVDDPTSDIELKVLNTLHHPTPIISPAMPLSKAQKKAAMKKLKKLQQQQQTLDNNLFIIPNGTSLEQIPLSSKVVTFNNIPPQPMTFSKTDNIENSNFIITGYCLQQDEQAQLLNLIVYDIPAKWDSYTFLENLSFWKKIVSISIRVHKKYLSTRIRLISNHECLKAVSGLSD</sequence>
<evidence type="ECO:0000313" key="2">
    <source>
        <dbReference type="Proteomes" id="UP000615446"/>
    </source>
</evidence>
<accession>A0A8H3L9Y5</accession>
<dbReference type="AlphaFoldDB" id="A0A8H3L9Y5"/>
<dbReference type="Proteomes" id="UP000615446">
    <property type="component" value="Unassembled WGS sequence"/>
</dbReference>
<organism evidence="1 2">
    <name type="scientific">Rhizophagus clarus</name>
    <dbReference type="NCBI Taxonomy" id="94130"/>
    <lineage>
        <taxon>Eukaryota</taxon>
        <taxon>Fungi</taxon>
        <taxon>Fungi incertae sedis</taxon>
        <taxon>Mucoromycota</taxon>
        <taxon>Glomeromycotina</taxon>
        <taxon>Glomeromycetes</taxon>
        <taxon>Glomerales</taxon>
        <taxon>Glomeraceae</taxon>
        <taxon>Rhizophagus</taxon>
    </lineage>
</organism>
<gene>
    <name evidence="1" type="ORF">RCL2_000919000</name>
</gene>
<dbReference type="OrthoDB" id="2489729at2759"/>
<evidence type="ECO:0000313" key="1">
    <source>
        <dbReference type="EMBL" id="GES81958.1"/>
    </source>
</evidence>
<reference evidence="1" key="1">
    <citation type="submission" date="2019-10" db="EMBL/GenBank/DDBJ databases">
        <title>Conservation and host-specific expression of non-tandemly repeated heterogenous ribosome RNA gene in arbuscular mycorrhizal fungi.</title>
        <authorList>
            <person name="Maeda T."/>
            <person name="Kobayashi Y."/>
            <person name="Nakagawa T."/>
            <person name="Ezawa T."/>
            <person name="Yamaguchi K."/>
            <person name="Bino T."/>
            <person name="Nishimoto Y."/>
            <person name="Shigenobu S."/>
            <person name="Kawaguchi M."/>
        </authorList>
    </citation>
    <scope>NUCLEOTIDE SEQUENCE</scope>
    <source>
        <strain evidence="1">HR1</strain>
    </source>
</reference>
<protein>
    <submittedName>
        <fullName evidence="1">Uncharacterized protein</fullName>
    </submittedName>
</protein>
<name>A0A8H3L9Y5_9GLOM</name>
<comment type="caution">
    <text evidence="1">The sequence shown here is derived from an EMBL/GenBank/DDBJ whole genome shotgun (WGS) entry which is preliminary data.</text>
</comment>
<proteinExistence type="predicted"/>